<dbReference type="Proteomes" id="UP000838756">
    <property type="component" value="Unassembled WGS sequence"/>
</dbReference>
<name>A0A8S4QL23_9NEOP</name>
<evidence type="ECO:0000313" key="2">
    <source>
        <dbReference type="Proteomes" id="UP000838756"/>
    </source>
</evidence>
<accession>A0A8S4QL23</accession>
<dbReference type="AlphaFoldDB" id="A0A8S4QL23"/>
<evidence type="ECO:0000313" key="1">
    <source>
        <dbReference type="EMBL" id="CAH2211496.1"/>
    </source>
</evidence>
<organism evidence="1 2">
    <name type="scientific">Pararge aegeria aegeria</name>
    <dbReference type="NCBI Taxonomy" id="348720"/>
    <lineage>
        <taxon>Eukaryota</taxon>
        <taxon>Metazoa</taxon>
        <taxon>Ecdysozoa</taxon>
        <taxon>Arthropoda</taxon>
        <taxon>Hexapoda</taxon>
        <taxon>Insecta</taxon>
        <taxon>Pterygota</taxon>
        <taxon>Neoptera</taxon>
        <taxon>Endopterygota</taxon>
        <taxon>Lepidoptera</taxon>
        <taxon>Glossata</taxon>
        <taxon>Ditrysia</taxon>
        <taxon>Papilionoidea</taxon>
        <taxon>Nymphalidae</taxon>
        <taxon>Satyrinae</taxon>
        <taxon>Satyrini</taxon>
        <taxon>Parargina</taxon>
        <taxon>Pararge</taxon>
    </lineage>
</organism>
<keyword evidence="2" id="KW-1185">Reference proteome</keyword>
<dbReference type="OrthoDB" id="7390660at2759"/>
<gene>
    <name evidence="1" type="primary">jg24965</name>
    <name evidence="1" type="ORF">PAEG_LOCUS3311</name>
</gene>
<protein>
    <submittedName>
        <fullName evidence="1">Jg24965 protein</fullName>
    </submittedName>
</protein>
<dbReference type="EMBL" id="CAKXAJ010010526">
    <property type="protein sequence ID" value="CAH2211496.1"/>
    <property type="molecule type" value="Genomic_DNA"/>
</dbReference>
<feature type="non-terminal residue" evidence="1">
    <location>
        <position position="1"/>
    </location>
</feature>
<proteinExistence type="predicted"/>
<sequence length="189" mass="20898">SVKFNPSLGKEEIKTQSSGGIFAKIPQELKPEATHEVLSKVVLPQDANLGMGSTNQITKIIFPAQPPNDDSKAKENKNYINIPIIKQPFGDYNIIVATAPKNVRIGKGKDAKPVVIYVVFPDEGGDPKSPNIPSIYFVTKLEEPLPFQKKKEDPILVIDSNRTVTGLKSKAMTKFVKFKNKMTNQFETS</sequence>
<comment type="caution">
    <text evidence="1">The sequence shown here is derived from an EMBL/GenBank/DDBJ whole genome shotgun (WGS) entry which is preliminary data.</text>
</comment>
<reference evidence="1" key="1">
    <citation type="submission" date="2022-03" db="EMBL/GenBank/DDBJ databases">
        <authorList>
            <person name="Lindestad O."/>
        </authorList>
    </citation>
    <scope>NUCLEOTIDE SEQUENCE</scope>
</reference>